<protein>
    <recommendedName>
        <fullName evidence="3">Tyr recombinase domain-containing protein</fullName>
    </recommendedName>
</protein>
<accession>A0A6J4L0T4</accession>
<organism evidence="2">
    <name type="scientific">uncultured Chloroflexia bacterium</name>
    <dbReference type="NCBI Taxonomy" id="1672391"/>
    <lineage>
        <taxon>Bacteria</taxon>
        <taxon>Bacillati</taxon>
        <taxon>Chloroflexota</taxon>
        <taxon>Chloroflexia</taxon>
        <taxon>environmental samples</taxon>
    </lineage>
</organism>
<name>A0A6J4L0T4_9CHLR</name>
<dbReference type="EMBL" id="CADCTR010001919">
    <property type="protein sequence ID" value="CAA9319751.1"/>
    <property type="molecule type" value="Genomic_DNA"/>
</dbReference>
<dbReference type="Gene3D" id="1.10.150.130">
    <property type="match status" value="1"/>
</dbReference>
<keyword evidence="1" id="KW-0238">DNA-binding</keyword>
<dbReference type="AlphaFoldDB" id="A0A6J4L0T4"/>
<gene>
    <name evidence="2" type="ORF">AVDCRST_MAG93-5688</name>
</gene>
<sequence>MVVHLFLTWATNLPAAGRCGGRLDRLNALQVQSLYGRKLEAGLSPRTVGIVHATLHKALKQAVKWTLIPRNVAEAATPPRHSRSEIVPLSREQVRTLLETAKGDPLRALYVLAVTTGMRK</sequence>
<evidence type="ECO:0000256" key="1">
    <source>
        <dbReference type="ARBA" id="ARBA00023125"/>
    </source>
</evidence>
<evidence type="ECO:0008006" key="3">
    <source>
        <dbReference type="Google" id="ProtNLM"/>
    </source>
</evidence>
<dbReference type="InterPro" id="IPR010998">
    <property type="entry name" value="Integrase_recombinase_N"/>
</dbReference>
<evidence type="ECO:0000313" key="2">
    <source>
        <dbReference type="EMBL" id="CAA9319751.1"/>
    </source>
</evidence>
<dbReference type="GO" id="GO:0003677">
    <property type="term" value="F:DNA binding"/>
    <property type="evidence" value="ECO:0007669"/>
    <property type="project" value="UniProtKB-KW"/>
</dbReference>
<reference evidence="2" key="1">
    <citation type="submission" date="2020-02" db="EMBL/GenBank/DDBJ databases">
        <authorList>
            <person name="Meier V. D."/>
        </authorList>
    </citation>
    <scope>NUCLEOTIDE SEQUENCE</scope>
    <source>
        <strain evidence="2">AVDCRST_MAG93</strain>
    </source>
</reference>
<dbReference type="InterPro" id="IPR011010">
    <property type="entry name" value="DNA_brk_join_enz"/>
</dbReference>
<proteinExistence type="predicted"/>
<dbReference type="SUPFAM" id="SSF56349">
    <property type="entry name" value="DNA breaking-rejoining enzymes"/>
    <property type="match status" value="1"/>
</dbReference>